<keyword evidence="1" id="KW-0472">Membrane</keyword>
<feature type="transmembrane region" description="Helical" evidence="1">
    <location>
        <begin position="36"/>
        <end position="55"/>
    </location>
</feature>
<evidence type="ECO:0000313" key="2">
    <source>
        <dbReference type="EMBL" id="SJN39922.1"/>
    </source>
</evidence>
<dbReference type="RefSeq" id="WP_087059203.1">
    <property type="nucleotide sequence ID" value="NZ_FUKW01000115.1"/>
</dbReference>
<feature type="transmembrane region" description="Helical" evidence="1">
    <location>
        <begin position="154"/>
        <end position="173"/>
    </location>
</feature>
<protein>
    <submittedName>
        <fullName evidence="2">Uncharacterized protein</fullName>
    </submittedName>
</protein>
<evidence type="ECO:0000313" key="3">
    <source>
        <dbReference type="Proteomes" id="UP000195611"/>
    </source>
</evidence>
<reference evidence="2 3" key="1">
    <citation type="submission" date="2017-02" db="EMBL/GenBank/DDBJ databases">
        <authorList>
            <person name="Peterson S.W."/>
        </authorList>
    </citation>
    <scope>NUCLEOTIDE SEQUENCE [LARGE SCALE GENOMIC DNA]</scope>
    <source>
        <strain evidence="2 3">42ea</strain>
    </source>
</reference>
<accession>A0A1R4K712</accession>
<dbReference type="EMBL" id="FUKW01000115">
    <property type="protein sequence ID" value="SJN39922.1"/>
    <property type="molecule type" value="Genomic_DNA"/>
</dbReference>
<feature type="transmembrane region" description="Helical" evidence="1">
    <location>
        <begin position="124"/>
        <end position="142"/>
    </location>
</feature>
<proteinExistence type="predicted"/>
<organism evidence="2 3">
    <name type="scientific">Marinilactibacillus psychrotolerans 42ea</name>
    <dbReference type="NCBI Taxonomy" id="1255609"/>
    <lineage>
        <taxon>Bacteria</taxon>
        <taxon>Bacillati</taxon>
        <taxon>Bacillota</taxon>
        <taxon>Bacilli</taxon>
        <taxon>Lactobacillales</taxon>
        <taxon>Carnobacteriaceae</taxon>
        <taxon>Marinilactibacillus</taxon>
    </lineage>
</organism>
<feature type="transmembrane region" description="Helical" evidence="1">
    <location>
        <begin position="7"/>
        <end position="30"/>
    </location>
</feature>
<feature type="transmembrane region" description="Helical" evidence="1">
    <location>
        <begin position="90"/>
        <end position="112"/>
    </location>
</feature>
<keyword evidence="1" id="KW-0812">Transmembrane</keyword>
<feature type="transmembrane region" description="Helical" evidence="1">
    <location>
        <begin position="67"/>
        <end position="84"/>
    </location>
</feature>
<dbReference type="AlphaFoldDB" id="A0A1R4K712"/>
<sequence>MNKSTHNFLFSGLLGISIVLLLVGLFFSIVPQYPERSSSMIAGTIVYIGLALLAFSAKKHSTLSSKFLILSGLGLAGIHIYTEIQLLTSIGLFAITNMLGYTALISIGLAIGVKVLNKISKTSLGSLSLNGFLTAGVAFTYWHVASINIVRESLLFFIPFSILFFLTVGQFIYKILKERNHTYISVNS</sequence>
<gene>
    <name evidence="2" type="ORF">FM115_08360</name>
</gene>
<keyword evidence="1" id="KW-1133">Transmembrane helix</keyword>
<name>A0A1R4K712_9LACT</name>
<evidence type="ECO:0000256" key="1">
    <source>
        <dbReference type="SAM" id="Phobius"/>
    </source>
</evidence>
<dbReference type="Proteomes" id="UP000195611">
    <property type="component" value="Unassembled WGS sequence"/>
</dbReference>